<feature type="domain" description="Beta-ketoacyl synthase-like N-terminal" evidence="1">
    <location>
        <begin position="25"/>
        <end position="238"/>
    </location>
</feature>
<dbReference type="EMBL" id="WTUW01000009">
    <property type="protein sequence ID" value="MZR32224.1"/>
    <property type="molecule type" value="Genomic_DNA"/>
</dbReference>
<dbReference type="AlphaFoldDB" id="A0A6L8WBW6"/>
<evidence type="ECO:0000313" key="3">
    <source>
        <dbReference type="Proteomes" id="UP000476030"/>
    </source>
</evidence>
<accession>A0A6L8WBW6</accession>
<evidence type="ECO:0000259" key="1">
    <source>
        <dbReference type="Pfam" id="PF13723"/>
    </source>
</evidence>
<proteinExistence type="predicted"/>
<comment type="caution">
    <text evidence="2">The sequence shown here is derived from an EMBL/GenBank/DDBJ whole genome shotgun (WGS) entry which is preliminary data.</text>
</comment>
<protein>
    <submittedName>
        <fullName evidence="2">3-oxoacyl-ACP synthase</fullName>
    </submittedName>
</protein>
<dbReference type="InterPro" id="IPR014030">
    <property type="entry name" value="Ketoacyl_synth_N"/>
</dbReference>
<organism evidence="2 3">
    <name type="scientific">Sneathiella litorea</name>
    <dbReference type="NCBI Taxonomy" id="2606216"/>
    <lineage>
        <taxon>Bacteria</taxon>
        <taxon>Pseudomonadati</taxon>
        <taxon>Pseudomonadota</taxon>
        <taxon>Alphaproteobacteria</taxon>
        <taxon>Sneathiellales</taxon>
        <taxon>Sneathiellaceae</taxon>
        <taxon>Sneathiella</taxon>
    </lineage>
</organism>
<name>A0A6L8WBW6_9PROT</name>
<keyword evidence="3" id="KW-1185">Reference proteome</keyword>
<gene>
    <name evidence="2" type="ORF">GQE98_16420</name>
</gene>
<evidence type="ECO:0000313" key="2">
    <source>
        <dbReference type="EMBL" id="MZR32224.1"/>
    </source>
</evidence>
<reference evidence="2 3" key="1">
    <citation type="submission" date="2019-12" db="EMBL/GenBank/DDBJ databases">
        <title>Snethiella sp. nov. sp. isolated from sea sand.</title>
        <authorList>
            <person name="Kim J."/>
            <person name="Jeong S.E."/>
            <person name="Jung H.S."/>
            <person name="Jeon C.O."/>
        </authorList>
    </citation>
    <scope>NUCLEOTIDE SEQUENCE [LARGE SCALE GENOMIC DNA]</scope>
    <source>
        <strain evidence="2 3">DP05</strain>
    </source>
</reference>
<dbReference type="Pfam" id="PF13723">
    <property type="entry name" value="Ketoacyl-synt_2"/>
    <property type="match status" value="1"/>
</dbReference>
<sequence length="244" mass="26624">MKSGIPFTVRRWSAWAPSLDGPEAWQQWARGEADIPVGEVTPDVRDLPAGLRRRLSRLGKIALRVAMDVEPEENSRVVFSSRNGNVNEMLSLLQSLAVEEPISPTGFGMSVHNSLAGMLSIVRKNRAAQTAIAAGGESLCLGLIEALACLNEDPSSPVLLLHADETLPDFYAPFQDREVPVCALALVIDAAAQGEGAYSFGFSGTQTRDMPGDPMTSFIRFLLRGETNWNWSGAEGDWWCRRHA</sequence>
<dbReference type="RefSeq" id="WP_161316787.1">
    <property type="nucleotide sequence ID" value="NZ_WTUW01000009.1"/>
</dbReference>
<dbReference type="Proteomes" id="UP000476030">
    <property type="component" value="Unassembled WGS sequence"/>
</dbReference>